<evidence type="ECO:0008006" key="5">
    <source>
        <dbReference type="Google" id="ProtNLM"/>
    </source>
</evidence>
<reference evidence="3 4" key="1">
    <citation type="submission" date="2022-03" db="EMBL/GenBank/DDBJ databases">
        <title>Complete genome analysis of Roseomonas KG 17.1 : a prolific producer of plant growth promoters.</title>
        <authorList>
            <person name="Saadouli I."/>
            <person name="Najjari A."/>
            <person name="Mosbah A."/>
            <person name="Ouzari H.I."/>
        </authorList>
    </citation>
    <scope>NUCLEOTIDE SEQUENCE [LARGE SCALE GENOMIC DNA]</scope>
    <source>
        <strain evidence="3 4">KG17-1</strain>
    </source>
</reference>
<proteinExistence type="predicted"/>
<evidence type="ECO:0000256" key="2">
    <source>
        <dbReference type="ARBA" id="ARBA00022801"/>
    </source>
</evidence>
<dbReference type="PANTHER" id="PTHR43037">
    <property type="entry name" value="UNNAMED PRODUCT-RELATED"/>
    <property type="match status" value="1"/>
</dbReference>
<evidence type="ECO:0000256" key="1">
    <source>
        <dbReference type="ARBA" id="ARBA00022729"/>
    </source>
</evidence>
<protein>
    <recommendedName>
        <fullName evidence="5">Phospholipase/carboxylesterase</fullName>
    </recommendedName>
</protein>
<dbReference type="SUPFAM" id="SSF53474">
    <property type="entry name" value="alpha/beta-Hydrolases"/>
    <property type="match status" value="1"/>
</dbReference>
<evidence type="ECO:0000313" key="3">
    <source>
        <dbReference type="EMBL" id="MCI0753728.1"/>
    </source>
</evidence>
<evidence type="ECO:0000313" key="4">
    <source>
        <dbReference type="Proteomes" id="UP001201985"/>
    </source>
</evidence>
<dbReference type="EMBL" id="JALBUU010000004">
    <property type="protein sequence ID" value="MCI0753728.1"/>
    <property type="molecule type" value="Genomic_DNA"/>
</dbReference>
<keyword evidence="1" id="KW-0732">Signal</keyword>
<name>A0ABS9W3U9_9PROT</name>
<gene>
    <name evidence="3" type="ORF">MON41_08140</name>
</gene>
<dbReference type="Gene3D" id="3.40.50.1820">
    <property type="entry name" value="alpha/beta hydrolase"/>
    <property type="match status" value="1"/>
</dbReference>
<comment type="caution">
    <text evidence="3">The sequence shown here is derived from an EMBL/GenBank/DDBJ whole genome shotgun (WGS) entry which is preliminary data.</text>
</comment>
<dbReference type="InterPro" id="IPR050955">
    <property type="entry name" value="Plant_Biomass_Hydrol_Est"/>
</dbReference>
<dbReference type="RefSeq" id="WP_202910599.1">
    <property type="nucleotide sequence ID" value="NZ_JALBUU010000004.1"/>
</dbReference>
<dbReference type="Proteomes" id="UP001201985">
    <property type="component" value="Unassembled WGS sequence"/>
</dbReference>
<dbReference type="PANTHER" id="PTHR43037:SF5">
    <property type="entry name" value="FERULOYL ESTERASE"/>
    <property type="match status" value="1"/>
</dbReference>
<organism evidence="3 4">
    <name type="scientific">Teichococcus vastitatis</name>
    <dbReference type="NCBI Taxonomy" id="2307076"/>
    <lineage>
        <taxon>Bacteria</taxon>
        <taxon>Pseudomonadati</taxon>
        <taxon>Pseudomonadota</taxon>
        <taxon>Alphaproteobacteria</taxon>
        <taxon>Acetobacterales</taxon>
        <taxon>Roseomonadaceae</taxon>
        <taxon>Roseomonas</taxon>
    </lineage>
</organism>
<dbReference type="InterPro" id="IPR029058">
    <property type="entry name" value="AB_hydrolase_fold"/>
</dbReference>
<sequence>MALPDHEDAPLPGIGSGATQGRLAARPAAVATAAATPGLHALKLGRTRDGLLLVPPGGPAPRPLLVFLHGAGGRADSTLSLVREEAEARGVALLLPESRGPTWDVIRGGYGPDVAFLDAALELAFRRVPVDPARLAIGGFSDGASYALSLGVANGDLFRQVLAFSPGFAAPPVAVGTPALFIAHGRGDEVLPIDRCSRRLAPRFQRAGYAVRYEEFEGGHVVPAAVVSTALGLLCAGAGLGTGIGAGNDPPAG</sequence>
<keyword evidence="4" id="KW-1185">Reference proteome</keyword>
<keyword evidence="2" id="KW-0378">Hydrolase</keyword>
<accession>A0ABS9W3U9</accession>